<dbReference type="Pfam" id="PF03443">
    <property type="entry name" value="AA9"/>
    <property type="match status" value="1"/>
</dbReference>
<name>A0A6A5ZFE7_9PLEO</name>
<dbReference type="InterPro" id="IPR005103">
    <property type="entry name" value="AA9_LPMO"/>
</dbReference>
<evidence type="ECO:0000256" key="1">
    <source>
        <dbReference type="ARBA" id="ARBA00001973"/>
    </source>
</evidence>
<dbReference type="EC" id="1.14.99.56" evidence="5"/>
<evidence type="ECO:0000313" key="8">
    <source>
        <dbReference type="EMBL" id="KAF2117457.1"/>
    </source>
</evidence>
<keyword evidence="3 5" id="KW-0964">Secreted</keyword>
<reference evidence="8" key="1">
    <citation type="journal article" date="2020" name="Stud. Mycol.">
        <title>101 Dothideomycetes genomes: a test case for predicting lifestyles and emergence of pathogens.</title>
        <authorList>
            <person name="Haridas S."/>
            <person name="Albert R."/>
            <person name="Binder M."/>
            <person name="Bloem J."/>
            <person name="Labutti K."/>
            <person name="Salamov A."/>
            <person name="Andreopoulos B."/>
            <person name="Baker S."/>
            <person name="Barry K."/>
            <person name="Bills G."/>
            <person name="Bluhm B."/>
            <person name="Cannon C."/>
            <person name="Castanera R."/>
            <person name="Culley D."/>
            <person name="Daum C."/>
            <person name="Ezra D."/>
            <person name="Gonzalez J."/>
            <person name="Henrissat B."/>
            <person name="Kuo A."/>
            <person name="Liang C."/>
            <person name="Lipzen A."/>
            <person name="Lutzoni F."/>
            <person name="Magnuson J."/>
            <person name="Mondo S."/>
            <person name="Nolan M."/>
            <person name="Ohm R."/>
            <person name="Pangilinan J."/>
            <person name="Park H.-J."/>
            <person name="Ramirez L."/>
            <person name="Alfaro M."/>
            <person name="Sun H."/>
            <person name="Tritt A."/>
            <person name="Yoshinaga Y."/>
            <person name="Zwiers L.-H."/>
            <person name="Turgeon B."/>
            <person name="Goodwin S."/>
            <person name="Spatafora J."/>
            <person name="Crous P."/>
            <person name="Grigoriev I."/>
        </authorList>
    </citation>
    <scope>NUCLEOTIDE SEQUENCE</scope>
    <source>
        <strain evidence="8">CBS 627.86</strain>
    </source>
</reference>
<keyword evidence="5" id="KW-0119">Carbohydrate metabolism</keyword>
<evidence type="ECO:0000256" key="5">
    <source>
        <dbReference type="RuleBase" id="RU368122"/>
    </source>
</evidence>
<evidence type="ECO:0000256" key="4">
    <source>
        <dbReference type="ARBA" id="ARBA00023157"/>
    </source>
</evidence>
<proteinExistence type="predicted"/>
<dbReference type="PANTHER" id="PTHR33353:SF19">
    <property type="entry name" value="GLYCOSYLHYDROLASE FAMILY 61-8 PROTEIN"/>
    <property type="match status" value="1"/>
</dbReference>
<dbReference type="Proteomes" id="UP000799770">
    <property type="component" value="Unassembled WGS sequence"/>
</dbReference>
<keyword evidence="5" id="KW-0136">Cellulose degradation</keyword>
<sequence>MASCIPIIRAAFFALTHAHGGVYTYNIDSKNYTGLKSPYSEPRYGLPEPNRPYTLSLFTDYVPIKSGGSVTAWWSNTYVWDKNAWSCDDEYLSDPAHECGLSNWIHAHGPMMVYMAAYPGSCSDVRPSTLSWFKITQEGLRPGHKAGDAAGWLQGDIMGKPLTVRGWIVKIPKSLKSGNYLIRHEILGLESDCPHLYPQCAQLNVTGTGIETKAPGMEYLVKFPGAYRPSDLGLNVYT</sequence>
<keyword evidence="5" id="KW-0624">Polysaccharide degradation</keyword>
<comment type="domain">
    <text evidence="5">Has a modular structure: an endo-beta-1,4-glucanase catalytic module at the N-terminus, a linker rich in serines and threonines, and a C-terminal carbohydrate-binding module (CBM).</text>
</comment>
<evidence type="ECO:0000256" key="2">
    <source>
        <dbReference type="ARBA" id="ARBA00004613"/>
    </source>
</evidence>
<dbReference type="Gene3D" id="2.70.50.70">
    <property type="match status" value="1"/>
</dbReference>
<evidence type="ECO:0000256" key="6">
    <source>
        <dbReference type="SAM" id="SignalP"/>
    </source>
</evidence>
<feature type="domain" description="Auxiliary Activity family 9 catalytic" evidence="7">
    <location>
        <begin position="62"/>
        <end position="236"/>
    </location>
</feature>
<gene>
    <name evidence="8" type="ORF">BDV96DRAFT_644874</name>
</gene>
<dbReference type="OrthoDB" id="4849160at2759"/>
<keyword evidence="9" id="KW-1185">Reference proteome</keyword>
<keyword evidence="8" id="KW-0378">Hydrolase</keyword>
<evidence type="ECO:0000313" key="9">
    <source>
        <dbReference type="Proteomes" id="UP000799770"/>
    </source>
</evidence>
<protein>
    <recommendedName>
        <fullName evidence="5">AA9 family lytic polysaccharide monooxygenase</fullName>
        <ecNumber evidence="5">1.14.99.56</ecNumber>
    </recommendedName>
    <alternativeName>
        <fullName evidence="5">Endo-beta-1,4-glucanase</fullName>
    </alternativeName>
    <alternativeName>
        <fullName evidence="5">Glycosyl hydrolase 61 family protein</fullName>
    </alternativeName>
</protein>
<dbReference type="GO" id="GO:0030245">
    <property type="term" value="P:cellulose catabolic process"/>
    <property type="evidence" value="ECO:0007669"/>
    <property type="project" value="UniProtKB-UniRule"/>
</dbReference>
<keyword evidence="4 5" id="KW-1015">Disulfide bond</keyword>
<feature type="chain" id="PRO_5025593278" description="AA9 family lytic polysaccharide monooxygenase" evidence="6">
    <location>
        <begin position="19"/>
        <end position="238"/>
    </location>
</feature>
<evidence type="ECO:0000256" key="3">
    <source>
        <dbReference type="ARBA" id="ARBA00022525"/>
    </source>
</evidence>
<feature type="signal peptide" evidence="6">
    <location>
        <begin position="1"/>
        <end position="18"/>
    </location>
</feature>
<dbReference type="AlphaFoldDB" id="A0A6A5ZFE7"/>
<dbReference type="EMBL" id="ML977319">
    <property type="protein sequence ID" value="KAF2117457.1"/>
    <property type="molecule type" value="Genomic_DNA"/>
</dbReference>
<dbReference type="InterPro" id="IPR049892">
    <property type="entry name" value="AA9"/>
</dbReference>
<dbReference type="GO" id="GO:0005576">
    <property type="term" value="C:extracellular region"/>
    <property type="evidence" value="ECO:0007669"/>
    <property type="project" value="UniProtKB-SubCell"/>
</dbReference>
<comment type="catalytic activity">
    <reaction evidence="5">
        <text>[(1-&gt;4)-beta-D-glucosyl]n+m + reduced acceptor + O2 = 4-dehydro-beta-D-glucosyl-[(1-&gt;4)-beta-D-glucosyl]n-1 + [(1-&gt;4)-beta-D-glucosyl]m + acceptor + H2O.</text>
        <dbReference type="EC" id="1.14.99.56"/>
    </reaction>
</comment>
<evidence type="ECO:0000259" key="7">
    <source>
        <dbReference type="Pfam" id="PF03443"/>
    </source>
</evidence>
<dbReference type="GO" id="GO:0030248">
    <property type="term" value="F:cellulose binding"/>
    <property type="evidence" value="ECO:0007669"/>
    <property type="project" value="UniProtKB-UniRule"/>
</dbReference>
<comment type="subcellular location">
    <subcellularLocation>
        <location evidence="2 5">Secreted</location>
    </subcellularLocation>
</comment>
<dbReference type="PANTHER" id="PTHR33353">
    <property type="entry name" value="PUTATIVE (AFU_ORTHOLOGUE AFUA_1G12560)-RELATED"/>
    <property type="match status" value="1"/>
</dbReference>
<comment type="cofactor">
    <cofactor evidence="1">
        <name>Cu(2+)</name>
        <dbReference type="ChEBI" id="CHEBI:29036"/>
    </cofactor>
</comment>
<comment type="function">
    <text evidence="5">Lytic polysaccharide monooxygenase (LMPO) that depolymerizes crystalline and amorphous polysaccharides via the oxidation of scissile alpha- or beta-(1-4)-glycosidic bonds, yielding C1 and/or C4 oxidation products. Catalysis by LPMOs requires the reduction of the active-site copper from Cu(II) to Cu(I) by a reducing agent and H(2)O(2) or O(2) as a cosubstrate.</text>
</comment>
<keyword evidence="6" id="KW-0732">Signal</keyword>
<accession>A0A6A5ZFE7</accession>
<organism evidence="8 9">
    <name type="scientific">Lophiotrema nucula</name>
    <dbReference type="NCBI Taxonomy" id="690887"/>
    <lineage>
        <taxon>Eukaryota</taxon>
        <taxon>Fungi</taxon>
        <taxon>Dikarya</taxon>
        <taxon>Ascomycota</taxon>
        <taxon>Pezizomycotina</taxon>
        <taxon>Dothideomycetes</taxon>
        <taxon>Pleosporomycetidae</taxon>
        <taxon>Pleosporales</taxon>
        <taxon>Lophiotremataceae</taxon>
        <taxon>Lophiotrema</taxon>
    </lineage>
</organism>
<dbReference type="GO" id="GO:0008810">
    <property type="term" value="F:cellulase activity"/>
    <property type="evidence" value="ECO:0007669"/>
    <property type="project" value="UniProtKB-UniRule"/>
</dbReference>